<keyword evidence="1" id="KW-1133">Transmembrane helix</keyword>
<proteinExistence type="predicted"/>
<dbReference type="AlphaFoldDB" id="A0A1S0UCC3"/>
<feature type="transmembrane region" description="Helical" evidence="1">
    <location>
        <begin position="52"/>
        <end position="76"/>
    </location>
</feature>
<dbReference type="EMBL" id="JH712088">
    <property type="protein sequence ID" value="EFO27615.1"/>
    <property type="molecule type" value="Genomic_DNA"/>
</dbReference>
<dbReference type="OMA" id="MSAMNIC"/>
<sequence>MSVVNILLAIFLLLFSIMQKGKGVHALADYFCFILFILIAIFAAFSVIKENLIWPLLGATLAILISLLIALAYHLLYCYSNRVDSESWLLIRLRTSDRKELEPTNLKQIITGTLSEIFEVAGSAIIYLAILIIAGFCTFIAIRWRIFVTLRRKVKKQRNASKEAKASLIQCEL</sequence>
<feature type="transmembrane region" description="Helical" evidence="1">
    <location>
        <begin position="124"/>
        <end position="148"/>
    </location>
</feature>
<keyword evidence="1" id="KW-0472">Membrane</keyword>
<feature type="chain" id="PRO_5010290923" description="MARVEL domain-containing protein" evidence="2">
    <location>
        <begin position="24"/>
        <end position="173"/>
    </location>
</feature>
<dbReference type="InParanoid" id="A0A1S0UCC3"/>
<feature type="signal peptide" evidence="2">
    <location>
        <begin position="1"/>
        <end position="23"/>
    </location>
</feature>
<dbReference type="KEGG" id="loa:LOAG_00866"/>
<evidence type="ECO:0000256" key="1">
    <source>
        <dbReference type="SAM" id="Phobius"/>
    </source>
</evidence>
<accession>A0A1S0UCC3</accession>
<dbReference type="OrthoDB" id="10545869at2759"/>
<evidence type="ECO:0000313" key="3">
    <source>
        <dbReference type="EMBL" id="EFO27615.1"/>
    </source>
</evidence>
<keyword evidence="1" id="KW-0812">Transmembrane</keyword>
<dbReference type="GeneID" id="9938236"/>
<dbReference type="CTD" id="9938236"/>
<dbReference type="RefSeq" id="XP_003136454.1">
    <property type="nucleotide sequence ID" value="XM_003136406.1"/>
</dbReference>
<protein>
    <recommendedName>
        <fullName evidence="4">MARVEL domain-containing protein</fullName>
    </recommendedName>
</protein>
<keyword evidence="2" id="KW-0732">Signal</keyword>
<evidence type="ECO:0000256" key="2">
    <source>
        <dbReference type="SAM" id="SignalP"/>
    </source>
</evidence>
<reference evidence="3" key="1">
    <citation type="submission" date="2012-04" db="EMBL/GenBank/DDBJ databases">
        <title>The Genome Sequence of Loa loa.</title>
        <authorList>
            <consortium name="The Broad Institute Genome Sequencing Platform"/>
            <consortium name="Broad Institute Genome Sequencing Center for Infectious Disease"/>
            <person name="Nutman T.B."/>
            <person name="Fink D.L."/>
            <person name="Russ C."/>
            <person name="Young S."/>
            <person name="Zeng Q."/>
            <person name="Gargeya S."/>
            <person name="Alvarado L."/>
            <person name="Berlin A."/>
            <person name="Chapman S.B."/>
            <person name="Chen Z."/>
            <person name="Freedman E."/>
            <person name="Gellesch M."/>
            <person name="Goldberg J."/>
            <person name="Griggs A."/>
            <person name="Gujja S."/>
            <person name="Heilman E.R."/>
            <person name="Heiman D."/>
            <person name="Howarth C."/>
            <person name="Mehta T."/>
            <person name="Neiman D."/>
            <person name="Pearson M."/>
            <person name="Roberts A."/>
            <person name="Saif S."/>
            <person name="Shea T."/>
            <person name="Shenoy N."/>
            <person name="Sisk P."/>
            <person name="Stolte C."/>
            <person name="Sykes S."/>
            <person name="White J."/>
            <person name="Yandava C."/>
            <person name="Haas B."/>
            <person name="Henn M.R."/>
            <person name="Nusbaum C."/>
            <person name="Birren B."/>
        </authorList>
    </citation>
    <scope>NUCLEOTIDE SEQUENCE [LARGE SCALE GENOMIC DNA]</scope>
</reference>
<evidence type="ECO:0008006" key="4">
    <source>
        <dbReference type="Google" id="ProtNLM"/>
    </source>
</evidence>
<organism evidence="3">
    <name type="scientific">Loa loa</name>
    <name type="common">Eye worm</name>
    <name type="synonym">Filaria loa</name>
    <dbReference type="NCBI Taxonomy" id="7209"/>
    <lineage>
        <taxon>Eukaryota</taxon>
        <taxon>Metazoa</taxon>
        <taxon>Ecdysozoa</taxon>
        <taxon>Nematoda</taxon>
        <taxon>Chromadorea</taxon>
        <taxon>Rhabditida</taxon>
        <taxon>Spirurina</taxon>
        <taxon>Spiruromorpha</taxon>
        <taxon>Filarioidea</taxon>
        <taxon>Onchocercidae</taxon>
        <taxon>Loa</taxon>
    </lineage>
</organism>
<gene>
    <name evidence="3" type="ORF">LOAG_00866</name>
</gene>
<name>A0A1S0UCC3_LOALO</name>
<feature type="transmembrane region" description="Helical" evidence="1">
    <location>
        <begin position="28"/>
        <end position="45"/>
    </location>
</feature>